<evidence type="ECO:0000256" key="5">
    <source>
        <dbReference type="ARBA" id="ARBA00023015"/>
    </source>
</evidence>
<dbReference type="GO" id="GO:0005634">
    <property type="term" value="C:nucleus"/>
    <property type="evidence" value="ECO:0007669"/>
    <property type="project" value="UniProtKB-SubCell"/>
</dbReference>
<feature type="compositionally biased region" description="Basic residues" evidence="9">
    <location>
        <begin position="191"/>
        <end position="200"/>
    </location>
</feature>
<evidence type="ECO:0000259" key="10">
    <source>
        <dbReference type="PROSITE" id="PS50157"/>
    </source>
</evidence>
<proteinExistence type="predicted"/>
<dbReference type="InterPro" id="IPR013087">
    <property type="entry name" value="Znf_C2H2_type"/>
</dbReference>
<keyword evidence="2" id="KW-0479">Metal-binding</keyword>
<feature type="compositionally biased region" description="Basic and acidic residues" evidence="9">
    <location>
        <begin position="114"/>
        <end position="123"/>
    </location>
</feature>
<dbReference type="SMART" id="SM00355">
    <property type="entry name" value="ZnF_C2H2"/>
    <property type="match status" value="1"/>
</dbReference>
<feature type="region of interest" description="Disordered" evidence="9">
    <location>
        <begin position="79"/>
        <end position="200"/>
    </location>
</feature>
<evidence type="ECO:0000256" key="8">
    <source>
        <dbReference type="PROSITE-ProRule" id="PRU00042"/>
    </source>
</evidence>
<dbReference type="PROSITE" id="PS50157">
    <property type="entry name" value="ZINC_FINGER_C2H2_2"/>
    <property type="match status" value="1"/>
</dbReference>
<dbReference type="Gene3D" id="3.30.160.60">
    <property type="entry name" value="Classic Zinc Finger"/>
    <property type="match status" value="1"/>
</dbReference>
<evidence type="ECO:0000256" key="9">
    <source>
        <dbReference type="SAM" id="MobiDB-lite"/>
    </source>
</evidence>
<keyword evidence="6" id="KW-0804">Transcription</keyword>
<gene>
    <name evidence="11" type="ORF">GH714_027240</name>
</gene>
<evidence type="ECO:0000256" key="7">
    <source>
        <dbReference type="ARBA" id="ARBA00023242"/>
    </source>
</evidence>
<keyword evidence="12" id="KW-1185">Reference proteome</keyword>
<comment type="subcellular location">
    <subcellularLocation>
        <location evidence="1">Nucleus</location>
    </subcellularLocation>
</comment>
<feature type="compositionally biased region" description="Low complexity" evidence="9">
    <location>
        <begin position="79"/>
        <end position="89"/>
    </location>
</feature>
<reference evidence="11 12" key="1">
    <citation type="journal article" date="2020" name="Mol. Plant">
        <title>The Chromosome-Based Rubber Tree Genome Provides New Insights into Spurge Genome Evolution and Rubber Biosynthesis.</title>
        <authorList>
            <person name="Liu J."/>
            <person name="Shi C."/>
            <person name="Shi C.C."/>
            <person name="Li W."/>
            <person name="Zhang Q.J."/>
            <person name="Zhang Y."/>
            <person name="Li K."/>
            <person name="Lu H.F."/>
            <person name="Shi C."/>
            <person name="Zhu S.T."/>
            <person name="Xiao Z.Y."/>
            <person name="Nan H."/>
            <person name="Yue Y."/>
            <person name="Zhu X.G."/>
            <person name="Wu Y."/>
            <person name="Hong X.N."/>
            <person name="Fan G.Y."/>
            <person name="Tong Y."/>
            <person name="Zhang D."/>
            <person name="Mao C.L."/>
            <person name="Liu Y.L."/>
            <person name="Hao S.J."/>
            <person name="Liu W.Q."/>
            <person name="Lv M.Q."/>
            <person name="Zhang H.B."/>
            <person name="Liu Y."/>
            <person name="Hu-Tang G.R."/>
            <person name="Wang J.P."/>
            <person name="Wang J.H."/>
            <person name="Sun Y.H."/>
            <person name="Ni S.B."/>
            <person name="Chen W.B."/>
            <person name="Zhang X.C."/>
            <person name="Jiao Y.N."/>
            <person name="Eichler E.E."/>
            <person name="Li G.H."/>
            <person name="Liu X."/>
            <person name="Gao L.Z."/>
        </authorList>
    </citation>
    <scope>NUCLEOTIDE SEQUENCE [LARGE SCALE GENOMIC DNA]</scope>
    <source>
        <strain evidence="12">cv. GT1</strain>
        <tissue evidence="11">Leaf</tissue>
    </source>
</reference>
<dbReference type="EMBL" id="JAAGAX010000006">
    <property type="protein sequence ID" value="KAF2311900.1"/>
    <property type="molecule type" value="Genomic_DNA"/>
</dbReference>
<dbReference type="PANTHER" id="PTHR45801:SF67">
    <property type="entry name" value="C2H2-TYPE DOMAIN-CONTAINING PROTEIN"/>
    <property type="match status" value="1"/>
</dbReference>
<protein>
    <recommendedName>
        <fullName evidence="10">C2H2-type domain-containing protein</fullName>
    </recommendedName>
</protein>
<feature type="compositionally biased region" description="Low complexity" evidence="9">
    <location>
        <begin position="152"/>
        <end position="169"/>
    </location>
</feature>
<dbReference type="PANTHER" id="PTHR45801">
    <property type="entry name" value="OS07G0101800 PROTEIN"/>
    <property type="match status" value="1"/>
</dbReference>
<evidence type="ECO:0000313" key="11">
    <source>
        <dbReference type="EMBL" id="KAF2311900.1"/>
    </source>
</evidence>
<evidence type="ECO:0000256" key="3">
    <source>
        <dbReference type="ARBA" id="ARBA00022771"/>
    </source>
</evidence>
<dbReference type="Proteomes" id="UP000467840">
    <property type="component" value="Chromosome 14"/>
</dbReference>
<evidence type="ECO:0000256" key="2">
    <source>
        <dbReference type="ARBA" id="ARBA00022723"/>
    </source>
</evidence>
<evidence type="ECO:0000256" key="6">
    <source>
        <dbReference type="ARBA" id="ARBA00023163"/>
    </source>
</evidence>
<comment type="caution">
    <text evidence="11">The sequence shown here is derived from an EMBL/GenBank/DDBJ whole genome shotgun (WGS) entry which is preliminary data.</text>
</comment>
<dbReference type="Pfam" id="PF13912">
    <property type="entry name" value="zf-C2H2_6"/>
    <property type="match status" value="1"/>
</dbReference>
<feature type="region of interest" description="Disordered" evidence="9">
    <location>
        <begin position="1"/>
        <end position="24"/>
    </location>
</feature>
<keyword evidence="5" id="KW-0805">Transcription regulation</keyword>
<keyword evidence="7" id="KW-0539">Nucleus</keyword>
<dbReference type="InterPro" id="IPR036236">
    <property type="entry name" value="Znf_C2H2_sf"/>
</dbReference>
<keyword evidence="4" id="KW-0862">Zinc</keyword>
<name>A0A6A6MDY3_HEVBR</name>
<dbReference type="PROSITE" id="PS00028">
    <property type="entry name" value="ZINC_FINGER_C2H2_1"/>
    <property type="match status" value="1"/>
</dbReference>
<keyword evidence="3 8" id="KW-0863">Zinc-finger</keyword>
<dbReference type="GO" id="GO:0008270">
    <property type="term" value="F:zinc ion binding"/>
    <property type="evidence" value="ECO:0007669"/>
    <property type="project" value="UniProtKB-KW"/>
</dbReference>
<accession>A0A6A6MDY3</accession>
<dbReference type="InterPro" id="IPR052426">
    <property type="entry name" value="Plant_dev_regulator"/>
</dbReference>
<evidence type="ECO:0000256" key="1">
    <source>
        <dbReference type="ARBA" id="ARBA00004123"/>
    </source>
</evidence>
<evidence type="ECO:0000313" key="12">
    <source>
        <dbReference type="Proteomes" id="UP000467840"/>
    </source>
</evidence>
<dbReference type="AlphaFoldDB" id="A0A6A6MDY3"/>
<dbReference type="SUPFAM" id="SSF57667">
    <property type="entry name" value="beta-beta-alpha zinc fingers"/>
    <property type="match status" value="1"/>
</dbReference>
<organism evidence="11 12">
    <name type="scientific">Hevea brasiliensis</name>
    <name type="common">Para rubber tree</name>
    <name type="synonym">Siphonia brasiliensis</name>
    <dbReference type="NCBI Taxonomy" id="3981"/>
    <lineage>
        <taxon>Eukaryota</taxon>
        <taxon>Viridiplantae</taxon>
        <taxon>Streptophyta</taxon>
        <taxon>Embryophyta</taxon>
        <taxon>Tracheophyta</taxon>
        <taxon>Spermatophyta</taxon>
        <taxon>Magnoliopsida</taxon>
        <taxon>eudicotyledons</taxon>
        <taxon>Gunneridae</taxon>
        <taxon>Pentapetalae</taxon>
        <taxon>rosids</taxon>
        <taxon>fabids</taxon>
        <taxon>Malpighiales</taxon>
        <taxon>Euphorbiaceae</taxon>
        <taxon>Crotonoideae</taxon>
        <taxon>Micrandreae</taxon>
        <taxon>Hevea</taxon>
    </lineage>
</organism>
<evidence type="ECO:0000256" key="4">
    <source>
        <dbReference type="ARBA" id="ARBA00022833"/>
    </source>
</evidence>
<feature type="domain" description="C2H2-type" evidence="10">
    <location>
        <begin position="27"/>
        <end position="54"/>
    </location>
</feature>
<sequence>METEQPNQENPDNLNTEEQGSSQVRSYECTFCKRGFSNAQALGGHMNIHRKDKARLKHPSSNELQQSLNIPKILSPSFSPIPTSITHPPMQAKSSQDASSIKWRPWFLDNESDDASKRTETRVGEIQQLSLFADKPSAEDHHQQQPNSDQDQGSNEQGFSSSQSLSSSELDLELRLGPEPQDSLPAASTKSRIRHCFGQG</sequence>